<evidence type="ECO:0000256" key="2">
    <source>
        <dbReference type="ARBA" id="ARBA00009141"/>
    </source>
</evidence>
<dbReference type="GO" id="GO:0030246">
    <property type="term" value="F:carbohydrate binding"/>
    <property type="evidence" value="ECO:0007669"/>
    <property type="project" value="InterPro"/>
</dbReference>
<comment type="similarity">
    <text evidence="2">Belongs to the malectin family.</text>
</comment>
<dbReference type="InterPro" id="IPR013783">
    <property type="entry name" value="Ig-like_fold"/>
</dbReference>
<feature type="compositionally biased region" description="Polar residues" evidence="10">
    <location>
        <begin position="382"/>
        <end position="398"/>
    </location>
</feature>
<dbReference type="InterPro" id="IPR013222">
    <property type="entry name" value="Glyco_hyd_98_carb-bd"/>
</dbReference>
<evidence type="ECO:0000256" key="10">
    <source>
        <dbReference type="SAM" id="MobiDB-lite"/>
    </source>
</evidence>
<evidence type="ECO:0000256" key="1">
    <source>
        <dbReference type="ARBA" id="ARBA00004115"/>
    </source>
</evidence>
<dbReference type="SMART" id="SM00776">
    <property type="entry name" value="NPCBM"/>
    <property type="match status" value="2"/>
</dbReference>
<evidence type="ECO:0000256" key="9">
    <source>
        <dbReference type="ARBA" id="ARBA00023277"/>
    </source>
</evidence>
<dbReference type="eggNOG" id="COG0429">
    <property type="taxonomic scope" value="Bacteria"/>
</dbReference>
<name>Q1J335_DEIGD</name>
<protein>
    <submittedName>
        <fullName evidence="13">Glycosyl hydrolase family 98, putative carbohydrate binding module</fullName>
    </submittedName>
</protein>
<dbReference type="InterPro" id="IPR008979">
    <property type="entry name" value="Galactose-bd-like_sf"/>
</dbReference>
<keyword evidence="7" id="KW-0472">Membrane</keyword>
<evidence type="ECO:0000313" key="13">
    <source>
        <dbReference type="EMBL" id="ABF44099.1"/>
    </source>
</evidence>
<evidence type="ECO:0000256" key="4">
    <source>
        <dbReference type="ARBA" id="ARBA00022729"/>
    </source>
</evidence>
<dbReference type="Pfam" id="PF08305">
    <property type="entry name" value="NPCBM"/>
    <property type="match status" value="2"/>
</dbReference>
<keyword evidence="13" id="KW-0614">Plasmid</keyword>
<dbReference type="InterPro" id="IPR021720">
    <property type="entry name" value="Malectin_dom"/>
</dbReference>
<feature type="domain" description="Fibronectin type-III" evidence="12">
    <location>
        <begin position="387"/>
        <end position="481"/>
    </location>
</feature>
<keyword evidence="14" id="KW-1185">Reference proteome</keyword>
<feature type="region of interest" description="Disordered" evidence="10">
    <location>
        <begin position="382"/>
        <end position="401"/>
    </location>
</feature>
<keyword evidence="9" id="KW-0119">Carbohydrate metabolism</keyword>
<gene>
    <name evidence="13" type="ordered locus">Dgeo_2666</name>
</gene>
<dbReference type="CAZy" id="CBM51">
    <property type="family name" value="Carbohydrate-Binding Module Family 51"/>
</dbReference>
<keyword evidence="8" id="KW-0325">Glycoprotein</keyword>
<dbReference type="InterPro" id="IPR039155">
    <property type="entry name" value="MLEC"/>
</dbReference>
<organism evidence="13 14">
    <name type="scientific">Deinococcus geothermalis (strain DSM 11300 / CIP 105573 / AG-3a)</name>
    <dbReference type="NCBI Taxonomy" id="319795"/>
    <lineage>
        <taxon>Bacteria</taxon>
        <taxon>Thermotogati</taxon>
        <taxon>Deinococcota</taxon>
        <taxon>Deinococci</taxon>
        <taxon>Deinococcales</taxon>
        <taxon>Deinococcaceae</taxon>
        <taxon>Deinococcus</taxon>
    </lineage>
</organism>
<dbReference type="PANTHER" id="PTHR13460">
    <property type="match status" value="1"/>
</dbReference>
<sequence>MKKTTPWQSRATLLLALSLSLAACSQAPSPETSANDPYAGGVSYPWTDQTPTPADPYASGISYPWTGPSAASLQPAGLSGDNSLSDLSWTPGSAANAWGPIELNRSNGEKNAGDGRTLTIGGQSFPKGLGMHANGEVSYATGGSCSTFTATVGIDDEVGDRGSVVFEVWDGTTTRLYATPILRGSDPPFNLTVPLTRPDGSAVRDLRLVVRDAGDGISYDHADWANPTLSCSATPPSGDVFVSDLDWNTPSNGWGPIEQDLSNGEKGLADGRTLTIGGQSFPKGLGMHANGSVTYLLGGRCSTFTASVGVDDEVGDRGSVVFQVFGDGTKLYDSGVRRGTDGPQALNVNVSGVQQLKLVVTDAGDSISYDHADWANAKLSCSSDTTPPATPSGLTATGTPDGITLDWSDNSEADLAGYKVYGSASPNGPFQLLTPQPIQQSAWTDTSVPPGATEYYQVVAVDSSGNASAPASVSATRLSGSTAAKIEIENLDGTPWNDRLVFSRIGSLASPPSNGVHNLVTLRVKNTGAATLRISSLPIQDTWTLDPAITLPLDIPPGGSADLRLRFVAETTKAHFGTLTINSNDPATPSLAVQLAGLWQSQSENNQEPSTLQIRDAFGFKNSLLGGEASLNQKGLVRAQGDEVLSPYWQRADETQPVVVRQLAAYHTQGNTATLNWHAKGSNTLNTVFTHAGIDGQTVLPRLNGSSTQLAYKAFTPTAKTFGFNVDSSEWSDPTKNRQGPDLTAGCSGPCGQHIRFYTVRDRAGVLIPNTYFVIMDYSGINYDYNDNIYLISNIKPAPILINVGGPAFTDPDGNVWTADKYSYTDQNGAQRTYTYYTPSNAISQPSSPTSVDILNTTNDVLYRTYRHNTLDTPLDSRVMIFDIPVNNGTYQVKLHFAELYWNEPGKRLFDVSVEGVPKLTNFDIWAQAGGKNTALVVPINNVQVADGRLTIQLKARVDFPDLSGIEVTR</sequence>
<proteinExistence type="inferred from homology"/>
<dbReference type="PROSITE" id="PS50853">
    <property type="entry name" value="FN3"/>
    <property type="match status" value="1"/>
</dbReference>
<evidence type="ECO:0000256" key="8">
    <source>
        <dbReference type="ARBA" id="ARBA00023180"/>
    </source>
</evidence>
<evidence type="ECO:0000256" key="7">
    <source>
        <dbReference type="ARBA" id="ARBA00023136"/>
    </source>
</evidence>
<dbReference type="KEGG" id="dge:Dgeo_2666"/>
<reference evidence="13" key="1">
    <citation type="submission" date="2006-04" db="EMBL/GenBank/DDBJ databases">
        <title>Complete sequence of plasmid1 pDGEO01 of Deinococcus geothermalis DSM 11300.</title>
        <authorList>
            <consortium name="US DOE Joint Genome Institute"/>
            <person name="Copeland A."/>
            <person name="Lucas S."/>
            <person name="Lapidus A."/>
            <person name="Barry K."/>
            <person name="Detter J.C."/>
            <person name="Glavina del Rio T."/>
            <person name="Hammon N."/>
            <person name="Israni S."/>
            <person name="Dalin E."/>
            <person name="Tice H."/>
            <person name="Pitluck S."/>
            <person name="Brettin T."/>
            <person name="Bruce D."/>
            <person name="Han C."/>
            <person name="Tapia R."/>
            <person name="Saunders E."/>
            <person name="Gilna P."/>
            <person name="Schmutz J."/>
            <person name="Larimer F."/>
            <person name="Land M."/>
            <person name="Hauser L."/>
            <person name="Kyrpides N."/>
            <person name="Kim E."/>
            <person name="Daly M.J."/>
            <person name="Fredrickson J.K."/>
            <person name="Makarova K.S."/>
            <person name="Gaidamakova E.K."/>
            <person name="Zhai M."/>
            <person name="Richardson P."/>
        </authorList>
    </citation>
    <scope>NUCLEOTIDE SEQUENCE</scope>
    <source>
        <strain evidence="13">DSM 11300</strain>
        <plasmid evidence="13">pDGEO01</plasmid>
    </source>
</reference>
<dbReference type="Gene3D" id="2.60.120.430">
    <property type="entry name" value="Galactose-binding lectin"/>
    <property type="match status" value="1"/>
</dbReference>
<evidence type="ECO:0000256" key="11">
    <source>
        <dbReference type="SAM" id="SignalP"/>
    </source>
</evidence>
<evidence type="ECO:0000256" key="6">
    <source>
        <dbReference type="ARBA" id="ARBA00022989"/>
    </source>
</evidence>
<dbReference type="HOGENOM" id="CLU_305601_0_0_0"/>
<feature type="signal peptide" evidence="11">
    <location>
        <begin position="1"/>
        <end position="27"/>
    </location>
</feature>
<dbReference type="CAZy" id="CBM57">
    <property type="family name" value="Carbohydrate-Binding Module Family 57"/>
</dbReference>
<accession>Q1J335</accession>
<keyword evidence="5" id="KW-0256">Endoplasmic reticulum</keyword>
<dbReference type="eggNOG" id="COG3055">
    <property type="taxonomic scope" value="Bacteria"/>
</dbReference>
<feature type="region of interest" description="Disordered" evidence="10">
    <location>
        <begin position="27"/>
        <end position="58"/>
    </location>
</feature>
<evidence type="ECO:0000256" key="3">
    <source>
        <dbReference type="ARBA" id="ARBA00022692"/>
    </source>
</evidence>
<feature type="chain" id="PRO_5004192237" evidence="11">
    <location>
        <begin position="28"/>
        <end position="970"/>
    </location>
</feature>
<evidence type="ECO:0000259" key="12">
    <source>
        <dbReference type="PROSITE" id="PS50853"/>
    </source>
</evidence>
<keyword evidence="4 11" id="KW-0732">Signal</keyword>
<keyword evidence="6" id="KW-1133">Transmembrane helix</keyword>
<dbReference type="RefSeq" id="WP_011525904.1">
    <property type="nucleotide sequence ID" value="NC_008010.2"/>
</dbReference>
<dbReference type="Proteomes" id="UP000002431">
    <property type="component" value="Plasmid pDGEO01"/>
</dbReference>
<dbReference type="Gene3D" id="2.60.40.10">
    <property type="entry name" value="Immunoglobulins"/>
    <property type="match status" value="2"/>
</dbReference>
<comment type="subcellular location">
    <subcellularLocation>
        <location evidence="1">Endoplasmic reticulum membrane</location>
        <topology evidence="1">Single-pass type I membrane protein</topology>
    </subcellularLocation>
</comment>
<dbReference type="PROSITE" id="PS51257">
    <property type="entry name" value="PROKAR_LIPOPROTEIN"/>
    <property type="match status" value="1"/>
</dbReference>
<dbReference type="Pfam" id="PF11721">
    <property type="entry name" value="Malectin"/>
    <property type="match status" value="1"/>
</dbReference>
<evidence type="ECO:0000313" key="14">
    <source>
        <dbReference type="Proteomes" id="UP000002431"/>
    </source>
</evidence>
<dbReference type="Gene3D" id="2.60.120.1060">
    <property type="entry name" value="NPCBM/NEW2 domain"/>
    <property type="match status" value="2"/>
</dbReference>
<keyword evidence="13" id="KW-0378">Hydrolase</keyword>
<dbReference type="eggNOG" id="COG4733">
    <property type="taxonomic scope" value="Bacteria"/>
</dbReference>
<dbReference type="InterPro" id="IPR036116">
    <property type="entry name" value="FN3_sf"/>
</dbReference>
<dbReference type="eggNOG" id="COG3291">
    <property type="taxonomic scope" value="Bacteria"/>
</dbReference>
<dbReference type="SUPFAM" id="SSF49265">
    <property type="entry name" value="Fibronectin type III"/>
    <property type="match status" value="1"/>
</dbReference>
<evidence type="ECO:0000256" key="5">
    <source>
        <dbReference type="ARBA" id="ARBA00022824"/>
    </source>
</evidence>
<dbReference type="SUPFAM" id="SSF49785">
    <property type="entry name" value="Galactose-binding domain-like"/>
    <property type="match status" value="3"/>
</dbReference>
<dbReference type="EMBL" id="CP000358">
    <property type="protein sequence ID" value="ABF44099.1"/>
    <property type="molecule type" value="Genomic_DNA"/>
</dbReference>
<keyword evidence="3" id="KW-0812">Transmembrane</keyword>
<dbReference type="AlphaFoldDB" id="Q1J335"/>
<dbReference type="GO" id="GO:0016787">
    <property type="term" value="F:hydrolase activity"/>
    <property type="evidence" value="ECO:0007669"/>
    <property type="project" value="UniProtKB-KW"/>
</dbReference>
<dbReference type="GO" id="GO:0016020">
    <property type="term" value="C:membrane"/>
    <property type="evidence" value="ECO:0007669"/>
    <property type="project" value="TreeGrafter"/>
</dbReference>
<dbReference type="InterPro" id="IPR038637">
    <property type="entry name" value="NPCBM_sf"/>
</dbReference>
<dbReference type="PANTHER" id="PTHR13460:SF0">
    <property type="entry name" value="MALECTIN"/>
    <property type="match status" value="1"/>
</dbReference>
<dbReference type="InterPro" id="IPR003961">
    <property type="entry name" value="FN3_dom"/>
</dbReference>
<geneLocation type="plasmid" evidence="13 14">
    <name>pDGEO01</name>
</geneLocation>